<dbReference type="RefSeq" id="WP_158759952.1">
    <property type="nucleotide sequence ID" value="NZ_CP046910.1"/>
</dbReference>
<sequence length="87" mass="9491">MPRTETVELNKRARLGDAEAALALLEQSMARGHGRIGLLRYLQARCVGAALEQRHHDYAQRVASKMSEGPFAALVAQAQRRHGNAAA</sequence>
<dbReference type="Proteomes" id="UP000434209">
    <property type="component" value="Chromosome 2"/>
</dbReference>
<evidence type="ECO:0000313" key="1">
    <source>
        <dbReference type="EMBL" id="QGZ57002.1"/>
    </source>
</evidence>
<organism evidence="1 2">
    <name type="scientific">Paraburkholderia acidiphila</name>
    <dbReference type="NCBI Taxonomy" id="2571747"/>
    <lineage>
        <taxon>Bacteria</taxon>
        <taxon>Pseudomonadati</taxon>
        <taxon>Pseudomonadota</taxon>
        <taxon>Betaproteobacteria</taxon>
        <taxon>Burkholderiales</taxon>
        <taxon>Burkholderiaceae</taxon>
        <taxon>Paraburkholderia</taxon>
    </lineage>
</organism>
<dbReference type="OrthoDB" id="9101987at2"/>
<accession>A0A7Z2G8H8</accession>
<name>A0A7Z2G8H8_9BURK</name>
<protein>
    <submittedName>
        <fullName evidence="1">Uncharacterized protein</fullName>
    </submittedName>
</protein>
<dbReference type="EMBL" id="CP046910">
    <property type="protein sequence ID" value="QGZ57002.1"/>
    <property type="molecule type" value="Genomic_DNA"/>
</dbReference>
<dbReference type="KEGG" id="pacp:FAZ97_18840"/>
<keyword evidence="2" id="KW-1185">Reference proteome</keyword>
<gene>
    <name evidence="1" type="ORF">FAZ97_18840</name>
</gene>
<reference evidence="1 2" key="1">
    <citation type="submission" date="2019-12" db="EMBL/GenBank/DDBJ databases">
        <title>Paraburkholderia acidiphila 7Q-K02 sp. nov and Paraburkholderia acidisoli DHF22 sp. nov., two strains isolated from forest soil.</title>
        <authorList>
            <person name="Gao Z."/>
            <person name="Qiu L."/>
        </authorList>
    </citation>
    <scope>NUCLEOTIDE SEQUENCE [LARGE SCALE GENOMIC DNA]</scope>
    <source>
        <strain evidence="1 2">7Q-K02</strain>
    </source>
</reference>
<dbReference type="AlphaFoldDB" id="A0A7Z2G8H8"/>
<proteinExistence type="predicted"/>
<evidence type="ECO:0000313" key="2">
    <source>
        <dbReference type="Proteomes" id="UP000434209"/>
    </source>
</evidence>